<organism evidence="2 3">
    <name type="scientific">Kitasatospora nipponensis</name>
    <dbReference type="NCBI Taxonomy" id="258049"/>
    <lineage>
        <taxon>Bacteria</taxon>
        <taxon>Bacillati</taxon>
        <taxon>Actinomycetota</taxon>
        <taxon>Actinomycetes</taxon>
        <taxon>Kitasatosporales</taxon>
        <taxon>Streptomycetaceae</taxon>
        <taxon>Kitasatospora</taxon>
    </lineage>
</organism>
<reference evidence="2 3" key="1">
    <citation type="journal article" date="2019" name="Int. J. Syst. Evol. Microbiol.">
        <title>The Global Catalogue of Microorganisms (GCM) 10K type strain sequencing project: providing services to taxonomists for standard genome sequencing and annotation.</title>
        <authorList>
            <consortium name="The Broad Institute Genomics Platform"/>
            <consortium name="The Broad Institute Genome Sequencing Center for Infectious Disease"/>
            <person name="Wu L."/>
            <person name="Ma J."/>
        </authorList>
    </citation>
    <scope>NUCLEOTIDE SEQUENCE [LARGE SCALE GENOMIC DNA]</scope>
    <source>
        <strain evidence="2 3">JCM 13004</strain>
    </source>
</reference>
<name>A0ABN1VM09_9ACTN</name>
<comment type="caution">
    <text evidence="2">The sequence shown here is derived from an EMBL/GenBank/DDBJ whole genome shotgun (WGS) entry which is preliminary data.</text>
</comment>
<gene>
    <name evidence="2" type="ORF">GCM10009665_03190</name>
</gene>
<feature type="compositionally biased region" description="Basic and acidic residues" evidence="1">
    <location>
        <begin position="25"/>
        <end position="38"/>
    </location>
</feature>
<sequence>MVLLRDRVAELDYGNAVLNAAQAAQEEHSRRRDEDTGALRRCSRRLGPRGESWARRYRTRTRQTRKCRAGGQRLAATASV</sequence>
<feature type="region of interest" description="Disordered" evidence="1">
    <location>
        <begin position="23"/>
        <end position="42"/>
    </location>
</feature>
<keyword evidence="3" id="KW-1185">Reference proteome</keyword>
<evidence type="ECO:0000256" key="1">
    <source>
        <dbReference type="SAM" id="MobiDB-lite"/>
    </source>
</evidence>
<dbReference type="EMBL" id="BAAALF010000003">
    <property type="protein sequence ID" value="GAA1216685.1"/>
    <property type="molecule type" value="Genomic_DNA"/>
</dbReference>
<feature type="compositionally biased region" description="Basic residues" evidence="1">
    <location>
        <begin position="58"/>
        <end position="68"/>
    </location>
</feature>
<accession>A0ABN1VM09</accession>
<dbReference type="Proteomes" id="UP001500037">
    <property type="component" value="Unassembled WGS sequence"/>
</dbReference>
<evidence type="ECO:0000313" key="3">
    <source>
        <dbReference type="Proteomes" id="UP001500037"/>
    </source>
</evidence>
<protein>
    <submittedName>
        <fullName evidence="2">Uncharacterized protein</fullName>
    </submittedName>
</protein>
<proteinExistence type="predicted"/>
<evidence type="ECO:0000313" key="2">
    <source>
        <dbReference type="EMBL" id="GAA1216685.1"/>
    </source>
</evidence>
<feature type="region of interest" description="Disordered" evidence="1">
    <location>
        <begin position="58"/>
        <end position="80"/>
    </location>
</feature>